<dbReference type="GO" id="GO:0006310">
    <property type="term" value="P:DNA recombination"/>
    <property type="evidence" value="ECO:0007669"/>
    <property type="project" value="UniProtKB-KW"/>
</dbReference>
<protein>
    <recommendedName>
        <fullName evidence="4">Tyr recombinase domain-containing protein</fullName>
    </recommendedName>
</protein>
<dbReference type="PANTHER" id="PTHR30349:SF41">
    <property type="entry name" value="INTEGRASE_RECOMBINASE PROTEIN MJ0367-RELATED"/>
    <property type="match status" value="1"/>
</dbReference>
<dbReference type="PROSITE" id="PS51898">
    <property type="entry name" value="TYR_RECOMBINASE"/>
    <property type="match status" value="1"/>
</dbReference>
<dbReference type="InterPro" id="IPR011010">
    <property type="entry name" value="DNA_brk_join_enz"/>
</dbReference>
<dbReference type="InterPro" id="IPR050090">
    <property type="entry name" value="Tyrosine_recombinase_XerCD"/>
</dbReference>
<dbReference type="SUPFAM" id="SSF56349">
    <property type="entry name" value="DNA breaking-rejoining enzymes"/>
    <property type="match status" value="1"/>
</dbReference>
<evidence type="ECO:0000259" key="4">
    <source>
        <dbReference type="PROSITE" id="PS51898"/>
    </source>
</evidence>
<dbReference type="GO" id="GO:0015074">
    <property type="term" value="P:DNA integration"/>
    <property type="evidence" value="ECO:0007669"/>
    <property type="project" value="UniProtKB-KW"/>
</dbReference>
<evidence type="ECO:0000256" key="1">
    <source>
        <dbReference type="ARBA" id="ARBA00022908"/>
    </source>
</evidence>
<evidence type="ECO:0000256" key="2">
    <source>
        <dbReference type="ARBA" id="ARBA00023125"/>
    </source>
</evidence>
<dbReference type="PANTHER" id="PTHR30349">
    <property type="entry name" value="PHAGE INTEGRASE-RELATED"/>
    <property type="match status" value="1"/>
</dbReference>
<feature type="domain" description="Tyr recombinase" evidence="4">
    <location>
        <begin position="122"/>
        <end position="345"/>
    </location>
</feature>
<organism evidence="5 6">
    <name type="scientific">Methanosarcina mazei</name>
    <name type="common">Methanosarcina frisia</name>
    <dbReference type="NCBI Taxonomy" id="2209"/>
    <lineage>
        <taxon>Archaea</taxon>
        <taxon>Methanobacteriati</taxon>
        <taxon>Methanobacteriota</taxon>
        <taxon>Stenosarchaea group</taxon>
        <taxon>Methanomicrobia</taxon>
        <taxon>Methanosarcinales</taxon>
        <taxon>Methanosarcinaceae</taxon>
        <taxon>Methanosarcina</taxon>
    </lineage>
</organism>
<gene>
    <name evidence="5" type="ORF">DKM28_06385</name>
</gene>
<keyword evidence="3" id="KW-0233">DNA recombination</keyword>
<sequence>MYSISDIRDDEAVKQWLGKYDSENTLHGYLSAMKKYANMLNMSPTELLDEAIEECGDIPARRKYLKNLKQFRNHLKNGDKNQKPLAEKSVNFYVNAIVSFYKDNEIPIQKPPIDKSAKNLKQNDEVPTVKEMFKVLHASNLLLRTYMLVATSSGLSVSDIVRLRVKNVQNIDDDGFTTLKLRRHKSDTPFYTFLSPEATEAVKTYIDWRNGEGVLKGKAGKEWQFKHRINSDEDYLFIKDKIKIKDYKKALKVNSEAGEEYRKLTEYNVAEYFRSICKKLGCETDKGNYNTIRSHICRKYFISTLEMYGMGIGEIHFLSGKELPKGYQTYSKPDGFREDGVNEWKARYKRYVNHLMFEKEIVDQTDKRLEFFVEEFNKYKQDFEIRIIEVEMNTIIKPYEIQIKDIEYQINESKTKIESGEEPDNRPFHKGEMIKLTPKDIENEKRHIEFLEGEIRRMQLEIDLIREPYMERITKMKTQDSNS</sequence>
<proteinExistence type="predicted"/>
<evidence type="ECO:0000256" key="3">
    <source>
        <dbReference type="ARBA" id="ARBA00023172"/>
    </source>
</evidence>
<evidence type="ECO:0000313" key="5">
    <source>
        <dbReference type="EMBL" id="QCR15737.1"/>
    </source>
</evidence>
<dbReference type="RefSeq" id="WP_137726705.1">
    <property type="nucleotide sequence ID" value="NZ_CP029709.1"/>
</dbReference>
<dbReference type="Gene3D" id="1.10.443.10">
    <property type="entry name" value="Intergrase catalytic core"/>
    <property type="match status" value="1"/>
</dbReference>
<name>A0A4P8QVU6_METMZ</name>
<dbReference type="InterPro" id="IPR002104">
    <property type="entry name" value="Integrase_catalytic"/>
</dbReference>
<dbReference type="InterPro" id="IPR013762">
    <property type="entry name" value="Integrase-like_cat_sf"/>
</dbReference>
<dbReference type="Pfam" id="PF00589">
    <property type="entry name" value="Phage_integrase"/>
    <property type="match status" value="1"/>
</dbReference>
<dbReference type="EMBL" id="CP029709">
    <property type="protein sequence ID" value="QCR15737.1"/>
    <property type="molecule type" value="Genomic_DNA"/>
</dbReference>
<accession>A0A4P8QVU6</accession>
<keyword evidence="1" id="KW-0229">DNA integration</keyword>
<keyword evidence="2" id="KW-0238">DNA-binding</keyword>
<dbReference type="GO" id="GO:0003677">
    <property type="term" value="F:DNA binding"/>
    <property type="evidence" value="ECO:0007669"/>
    <property type="project" value="UniProtKB-KW"/>
</dbReference>
<dbReference type="AlphaFoldDB" id="A0A4P8QVU6"/>
<reference evidence="5 6" key="1">
    <citation type="submission" date="2018-05" db="EMBL/GenBank/DDBJ databases">
        <title>Methanosarcina gilichinskyana sp. nov., a novel methanogenic archaeon isolated from Holocene permafrost, North East Russia.</title>
        <authorList>
            <person name="Oshurkova V."/>
            <person name="Meer M."/>
            <person name="Bochkareva O."/>
            <person name="Shcherbakova V."/>
        </authorList>
    </citation>
    <scope>NUCLEOTIDE SEQUENCE [LARGE SCALE GENOMIC DNA]</scope>
    <source>
        <strain evidence="5 6">JL01</strain>
    </source>
</reference>
<evidence type="ECO:0000313" key="6">
    <source>
        <dbReference type="Proteomes" id="UP000300067"/>
    </source>
</evidence>
<dbReference type="Proteomes" id="UP000300067">
    <property type="component" value="Chromosome"/>
</dbReference>